<evidence type="ECO:0000313" key="3">
    <source>
        <dbReference type="Proteomes" id="UP000032141"/>
    </source>
</evidence>
<evidence type="ECO:0000313" key="2">
    <source>
        <dbReference type="EnsemblPlants" id="Bo6g072370.1"/>
    </source>
</evidence>
<dbReference type="AlphaFoldDB" id="A0A0D3CU68"/>
<dbReference type="HOGENOM" id="CLU_1373957_0_0_1"/>
<name>A0A0D3CU68_BRAOL</name>
<accession>A0A0D3CU68</accession>
<dbReference type="EnsemblPlants" id="Bo6g072370.1">
    <property type="protein sequence ID" value="Bo6g072370.1"/>
    <property type="gene ID" value="Bo6g072370"/>
</dbReference>
<dbReference type="PANTHER" id="PTHR37742:SF1">
    <property type="entry name" value="OS01G0810200 PROTEIN"/>
    <property type="match status" value="1"/>
</dbReference>
<sequence>MKLLFLVVRFDSATAFSTFIRETGDSGTFYLLHWLAFGIIFKICDQNRITKPMKSTLQAKPKKKTMEGDSTGVVLLAFLIVTQRDFVINVPHRSTEEDSNMANEPSRTRDCHLTLLSSHPSLDLENHKVGKGYCRGVDTGEDETAVAVNSNGMAHALVNVDPVRSTFFIGCQDSSIYAEQLRYSDYKNMERSIILSCLV</sequence>
<reference evidence="2 3" key="1">
    <citation type="journal article" date="2014" name="Genome Biol.">
        <title>Transcriptome and methylome profiling reveals relics of genome dominance in the mesopolyploid Brassica oleracea.</title>
        <authorList>
            <person name="Parkin I.A."/>
            <person name="Koh C."/>
            <person name="Tang H."/>
            <person name="Robinson S.J."/>
            <person name="Kagale S."/>
            <person name="Clarke W.E."/>
            <person name="Town C.D."/>
            <person name="Nixon J."/>
            <person name="Krishnakumar V."/>
            <person name="Bidwell S.L."/>
            <person name="Denoeud F."/>
            <person name="Belcram H."/>
            <person name="Links M.G."/>
            <person name="Just J."/>
            <person name="Clarke C."/>
            <person name="Bender T."/>
            <person name="Huebert T."/>
            <person name="Mason A.S."/>
            <person name="Pires J.C."/>
            <person name="Barker G."/>
            <person name="Moore J."/>
            <person name="Walley P.G."/>
            <person name="Manoli S."/>
            <person name="Batley J."/>
            <person name="Edwards D."/>
            <person name="Nelson M.N."/>
            <person name="Wang X."/>
            <person name="Paterson A.H."/>
            <person name="King G."/>
            <person name="Bancroft I."/>
            <person name="Chalhoub B."/>
            <person name="Sharpe A.G."/>
        </authorList>
    </citation>
    <scope>NUCLEOTIDE SEQUENCE</scope>
    <source>
        <strain evidence="2 3">cv. TO1000</strain>
    </source>
</reference>
<dbReference type="GO" id="GO:0005768">
    <property type="term" value="C:endosome"/>
    <property type="evidence" value="ECO:0007669"/>
    <property type="project" value="TreeGrafter"/>
</dbReference>
<dbReference type="Proteomes" id="UP000032141">
    <property type="component" value="Chromosome C6"/>
</dbReference>
<keyword evidence="3" id="KW-1185">Reference proteome</keyword>
<keyword evidence="1" id="KW-0732">Signal</keyword>
<dbReference type="Gramene" id="Bo6g072370.1">
    <property type="protein sequence ID" value="Bo6g072370.1"/>
    <property type="gene ID" value="Bo6g072370"/>
</dbReference>
<evidence type="ECO:0000256" key="1">
    <source>
        <dbReference type="SAM" id="SignalP"/>
    </source>
</evidence>
<feature type="signal peptide" evidence="1">
    <location>
        <begin position="1"/>
        <end position="15"/>
    </location>
</feature>
<protein>
    <submittedName>
        <fullName evidence="2">Uncharacterized protein</fullName>
    </submittedName>
</protein>
<reference evidence="2" key="2">
    <citation type="submission" date="2015-03" db="UniProtKB">
        <authorList>
            <consortium name="EnsemblPlants"/>
        </authorList>
    </citation>
    <scope>IDENTIFICATION</scope>
</reference>
<proteinExistence type="predicted"/>
<dbReference type="GO" id="GO:0005802">
    <property type="term" value="C:trans-Golgi network"/>
    <property type="evidence" value="ECO:0007669"/>
    <property type="project" value="TreeGrafter"/>
</dbReference>
<organism evidence="2 3">
    <name type="scientific">Brassica oleracea var. oleracea</name>
    <dbReference type="NCBI Taxonomy" id="109376"/>
    <lineage>
        <taxon>Eukaryota</taxon>
        <taxon>Viridiplantae</taxon>
        <taxon>Streptophyta</taxon>
        <taxon>Embryophyta</taxon>
        <taxon>Tracheophyta</taxon>
        <taxon>Spermatophyta</taxon>
        <taxon>Magnoliopsida</taxon>
        <taxon>eudicotyledons</taxon>
        <taxon>Gunneridae</taxon>
        <taxon>Pentapetalae</taxon>
        <taxon>rosids</taxon>
        <taxon>malvids</taxon>
        <taxon>Brassicales</taxon>
        <taxon>Brassicaceae</taxon>
        <taxon>Brassiceae</taxon>
        <taxon>Brassica</taxon>
    </lineage>
</organism>
<dbReference type="PANTHER" id="PTHR37742">
    <property type="entry name" value="OS01G0810200 PROTEIN"/>
    <property type="match status" value="1"/>
</dbReference>
<feature type="chain" id="PRO_5012429771" evidence="1">
    <location>
        <begin position="16"/>
        <end position="199"/>
    </location>
</feature>
<dbReference type="STRING" id="109376.A0A0D3CU68"/>